<protein>
    <recommendedName>
        <fullName evidence="4">Saccharopine dehydrogenase [NAD(+), L-lysine-forming]</fullName>
        <ecNumber evidence="3">1.5.1.7</ecNumber>
    </recommendedName>
    <alternativeName>
        <fullName evidence="8">Lysine--2-oxoglutarate reductase</fullName>
    </alternativeName>
</protein>
<evidence type="ECO:0000259" key="12">
    <source>
        <dbReference type="SMART" id="SM01002"/>
    </source>
</evidence>
<dbReference type="SUPFAM" id="SSF52283">
    <property type="entry name" value="Formate/glycerate dehydrogenase catalytic domain-like"/>
    <property type="match status" value="1"/>
</dbReference>
<dbReference type="RefSeq" id="WP_123128394.1">
    <property type="nucleotide sequence ID" value="NZ_RJJD01000015.1"/>
</dbReference>
<dbReference type="GO" id="GO:0004754">
    <property type="term" value="F:saccharopine dehydrogenase (NAD+, L-lysine-forming) activity"/>
    <property type="evidence" value="ECO:0007669"/>
    <property type="project" value="UniProtKB-EC"/>
</dbReference>
<dbReference type="SMART" id="SM01002">
    <property type="entry name" value="AlaDh_PNT_C"/>
    <property type="match status" value="1"/>
</dbReference>
<feature type="binding site" evidence="11">
    <location>
        <position position="241"/>
    </location>
    <ligand>
        <name>NAD(+)</name>
        <dbReference type="ChEBI" id="CHEBI:57540"/>
    </ligand>
</feature>
<keyword evidence="6" id="KW-0560">Oxidoreductase</keyword>
<comment type="pathway">
    <text evidence="1">Amino-acid biosynthesis; L-lysine biosynthesis via AAA pathway; L-lysine from L-alpha-aminoadipate (fungal route): step 3/3.</text>
</comment>
<reference evidence="14 15" key="1">
    <citation type="submission" date="2018-11" db="EMBL/GenBank/DDBJ databases">
        <title>Rufibacter latericius sp. nov., isolated from water in Baiyang Lake.</title>
        <authorList>
            <person name="Yang Y."/>
        </authorList>
    </citation>
    <scope>NUCLEOTIDE SEQUENCE [LARGE SCALE GENOMIC DNA]</scope>
    <source>
        <strain evidence="14 15">R-22-1c-1</strain>
    </source>
</reference>
<feature type="domain" description="Alanine dehydrogenase/pyridine nucleotide transhydrogenase NAD(H)-binding" evidence="12">
    <location>
        <begin position="170"/>
        <end position="343"/>
    </location>
</feature>
<dbReference type="Gene3D" id="3.40.50.720">
    <property type="entry name" value="NAD(P)-binding Rossmann-like Domain"/>
    <property type="match status" value="2"/>
</dbReference>
<comment type="catalytic activity">
    <reaction evidence="9">
        <text>L-saccharopine + NAD(+) + H2O = L-lysine + 2-oxoglutarate + NADH + H(+)</text>
        <dbReference type="Rhea" id="RHEA:12440"/>
        <dbReference type="ChEBI" id="CHEBI:15377"/>
        <dbReference type="ChEBI" id="CHEBI:15378"/>
        <dbReference type="ChEBI" id="CHEBI:16810"/>
        <dbReference type="ChEBI" id="CHEBI:32551"/>
        <dbReference type="ChEBI" id="CHEBI:57540"/>
        <dbReference type="ChEBI" id="CHEBI:57945"/>
        <dbReference type="ChEBI" id="CHEBI:57951"/>
        <dbReference type="EC" id="1.5.1.7"/>
    </reaction>
</comment>
<proteinExistence type="predicted"/>
<dbReference type="InterPro" id="IPR036291">
    <property type="entry name" value="NAD(P)-bd_dom_sf"/>
</dbReference>
<dbReference type="Pfam" id="PF05222">
    <property type="entry name" value="AlaDh_PNT_N"/>
    <property type="match status" value="1"/>
</dbReference>
<evidence type="ECO:0000256" key="2">
    <source>
        <dbReference type="ARBA" id="ARBA00011245"/>
    </source>
</evidence>
<dbReference type="PANTHER" id="PTHR11133">
    <property type="entry name" value="SACCHAROPINE DEHYDROGENASE"/>
    <property type="match status" value="1"/>
</dbReference>
<feature type="domain" description="Alanine dehydrogenase/pyridine nucleotide transhydrogenase N-terminal" evidence="13">
    <location>
        <begin position="7"/>
        <end position="139"/>
    </location>
</feature>
<dbReference type="SUPFAM" id="SSF51735">
    <property type="entry name" value="NAD(P)-binding Rossmann-fold domains"/>
    <property type="match status" value="1"/>
</dbReference>
<dbReference type="AlphaFoldDB" id="A0A3M9MD84"/>
<dbReference type="SMART" id="SM01003">
    <property type="entry name" value="AlaDh_PNT_N"/>
    <property type="match status" value="1"/>
</dbReference>
<keyword evidence="15" id="KW-1185">Reference proteome</keyword>
<feature type="active site" description="Proton acceptor" evidence="10">
    <location>
        <position position="75"/>
    </location>
</feature>
<sequence>MKKLKIGVLREGKVPVDKRVPLTPKKCQEVLQTFPQVQLVVQPSPIRCFSDNEYADLGIPLKEDLSNCDVLFGVKEVPVGQLIPNKTYFFFSHTIKKQAHNQKLLQAILEKKITMIDYETITNAQGEREVAFGRWAGIVGAYNGLLTYGRKWGLYHLKPAHQCTDMEDMLEEFFKVKTLPNIKIAVTGGGRVANGAIEVLNRMGIKKVSVFDYLYKEFSEPVFVQLRSSDYHVRPDVEVWDSKDFYQNPHLYQSTFHKFSRVTDLLMPCAYWNPAAPVLFTQEDMQRDDFKINTIADITCDVCGAIPCTKRVSTIADPAFDYNPLTGELEEAYSSEKNITIMAVDNLPCELPRNASRDFGRQIIDKVLPHLFNGDQEGVLRNATIAKDGKLCEKYSYLQDYAYPVKSSSY</sequence>
<dbReference type="UniPathway" id="UPA00033">
    <property type="reaction ID" value="UER00034"/>
</dbReference>
<evidence type="ECO:0000256" key="5">
    <source>
        <dbReference type="ARBA" id="ARBA00022605"/>
    </source>
</evidence>
<dbReference type="GO" id="GO:0005737">
    <property type="term" value="C:cytoplasm"/>
    <property type="evidence" value="ECO:0007669"/>
    <property type="project" value="TreeGrafter"/>
</dbReference>
<organism evidence="14 15">
    <name type="scientific">Rufibacter latericius</name>
    <dbReference type="NCBI Taxonomy" id="2487040"/>
    <lineage>
        <taxon>Bacteria</taxon>
        <taxon>Pseudomonadati</taxon>
        <taxon>Bacteroidota</taxon>
        <taxon>Cytophagia</taxon>
        <taxon>Cytophagales</taxon>
        <taxon>Hymenobacteraceae</taxon>
        <taxon>Rufibacter</taxon>
    </lineage>
</organism>
<dbReference type="Proteomes" id="UP000272117">
    <property type="component" value="Unassembled WGS sequence"/>
</dbReference>
<feature type="active site" description="Proton donor" evidence="10">
    <location>
        <position position="93"/>
    </location>
</feature>
<dbReference type="OrthoDB" id="1141481at2"/>
<evidence type="ECO:0000256" key="4">
    <source>
        <dbReference type="ARBA" id="ARBA00021221"/>
    </source>
</evidence>
<keyword evidence="5" id="KW-0028">Amino-acid biosynthesis</keyword>
<comment type="subunit">
    <text evidence="2">Monomer.</text>
</comment>
<evidence type="ECO:0000256" key="11">
    <source>
        <dbReference type="PIRSR" id="PIRSR018250-3"/>
    </source>
</evidence>
<evidence type="ECO:0000256" key="3">
    <source>
        <dbReference type="ARBA" id="ARBA00012847"/>
    </source>
</evidence>
<gene>
    <name evidence="14" type="ORF">EFB08_18220</name>
</gene>
<evidence type="ECO:0000313" key="14">
    <source>
        <dbReference type="EMBL" id="RNI23474.1"/>
    </source>
</evidence>
<dbReference type="PANTHER" id="PTHR11133:SF22">
    <property type="entry name" value="ALPHA-AMINOADIPIC SEMIALDEHYDE SYNTHASE, MITOCHONDRIAL"/>
    <property type="match status" value="1"/>
</dbReference>
<feature type="binding site" evidence="11">
    <location>
        <position position="271"/>
    </location>
    <ligand>
        <name>NAD(+)</name>
        <dbReference type="ChEBI" id="CHEBI:57540"/>
    </ligand>
</feature>
<dbReference type="InterPro" id="IPR007886">
    <property type="entry name" value="AlaDH/PNT_N"/>
</dbReference>
<evidence type="ECO:0000313" key="15">
    <source>
        <dbReference type="Proteomes" id="UP000272117"/>
    </source>
</evidence>
<dbReference type="InterPro" id="IPR051168">
    <property type="entry name" value="AASS"/>
</dbReference>
<evidence type="ECO:0000259" key="13">
    <source>
        <dbReference type="SMART" id="SM01003"/>
    </source>
</evidence>
<dbReference type="GO" id="GO:0019878">
    <property type="term" value="P:lysine biosynthetic process via aminoadipic acid"/>
    <property type="evidence" value="ECO:0007669"/>
    <property type="project" value="UniProtKB-UniPathway"/>
</dbReference>
<feature type="binding site" evidence="11">
    <location>
        <begin position="190"/>
        <end position="191"/>
    </location>
    <ligand>
        <name>NAD(+)</name>
        <dbReference type="ChEBI" id="CHEBI:57540"/>
    </ligand>
</feature>
<evidence type="ECO:0000256" key="7">
    <source>
        <dbReference type="ARBA" id="ARBA00023157"/>
    </source>
</evidence>
<evidence type="ECO:0000256" key="10">
    <source>
        <dbReference type="PIRSR" id="PIRSR018250-1"/>
    </source>
</evidence>
<dbReference type="InterPro" id="IPR027281">
    <property type="entry name" value="Lys1"/>
</dbReference>
<comment type="caution">
    <text evidence="14">The sequence shown here is derived from an EMBL/GenBank/DDBJ whole genome shotgun (WGS) entry which is preliminary data.</text>
</comment>
<dbReference type="InterPro" id="IPR007698">
    <property type="entry name" value="AlaDH/PNT_NAD(H)-bd"/>
</dbReference>
<dbReference type="EMBL" id="RJJD01000015">
    <property type="protein sequence ID" value="RNI23474.1"/>
    <property type="molecule type" value="Genomic_DNA"/>
</dbReference>
<dbReference type="CDD" id="cd05199">
    <property type="entry name" value="SDH_like"/>
    <property type="match status" value="1"/>
</dbReference>
<name>A0A3M9MD84_9BACT</name>
<evidence type="ECO:0000256" key="9">
    <source>
        <dbReference type="ARBA" id="ARBA00047860"/>
    </source>
</evidence>
<dbReference type="PIRSF" id="PIRSF018250">
    <property type="entry name" value="Saccharopine_DH_Lys"/>
    <property type="match status" value="1"/>
</dbReference>
<accession>A0A3M9MD84</accession>
<dbReference type="EC" id="1.5.1.7" evidence="3"/>
<evidence type="ECO:0000256" key="6">
    <source>
        <dbReference type="ARBA" id="ARBA00023002"/>
    </source>
</evidence>
<keyword evidence="7" id="KW-1015">Disulfide bond</keyword>
<evidence type="ECO:0000256" key="8">
    <source>
        <dbReference type="ARBA" id="ARBA00033228"/>
    </source>
</evidence>
<evidence type="ECO:0000256" key="1">
    <source>
        <dbReference type="ARBA" id="ARBA00004884"/>
    </source>
</evidence>
<keyword evidence="11" id="KW-0520">NAD</keyword>